<dbReference type="AlphaFoldDB" id="A0A645HN50"/>
<proteinExistence type="predicted"/>
<accession>A0A645HN50</accession>
<dbReference type="EMBL" id="VSSQ01096131">
    <property type="protein sequence ID" value="MPN39996.1"/>
    <property type="molecule type" value="Genomic_DNA"/>
</dbReference>
<sequence>MVYVRTVDGNDALTWVDEKGRTVTESQHEILRAAACEPETTTLPRLANHHQLVQEAVGGIQTEQITAGGQLGKPSSARRRVYERLKDYAAHVQGTLFDIKPLHLAIDEIYEAPLTEAARDLLNRELRAGVTDEKLVALVLTLLEEDRLCVQKDDVQAREPKIICSLGIRKDEA</sequence>
<name>A0A645HN50_9ZZZZ</name>
<organism evidence="1">
    <name type="scientific">bioreactor metagenome</name>
    <dbReference type="NCBI Taxonomy" id="1076179"/>
    <lineage>
        <taxon>unclassified sequences</taxon>
        <taxon>metagenomes</taxon>
        <taxon>ecological metagenomes</taxon>
    </lineage>
</organism>
<reference evidence="1" key="1">
    <citation type="submission" date="2019-08" db="EMBL/GenBank/DDBJ databases">
        <authorList>
            <person name="Kucharzyk K."/>
            <person name="Murdoch R.W."/>
            <person name="Higgins S."/>
            <person name="Loffler F."/>
        </authorList>
    </citation>
    <scope>NUCLEOTIDE SEQUENCE</scope>
</reference>
<gene>
    <name evidence="1" type="ORF">SDC9_187531</name>
</gene>
<comment type="caution">
    <text evidence="1">The sequence shown here is derived from an EMBL/GenBank/DDBJ whole genome shotgun (WGS) entry which is preliminary data.</text>
</comment>
<evidence type="ECO:0000313" key="1">
    <source>
        <dbReference type="EMBL" id="MPN39996.1"/>
    </source>
</evidence>
<protein>
    <submittedName>
        <fullName evidence="1">Uncharacterized protein</fullName>
    </submittedName>
</protein>